<dbReference type="RefSeq" id="WP_011099321.1">
    <property type="nucleotide sequence ID" value="NC_004557.1"/>
</dbReference>
<proteinExistence type="inferred from homology"/>
<evidence type="ECO:0000313" key="3">
    <source>
        <dbReference type="EMBL" id="AAO35659.1"/>
    </source>
</evidence>
<name>Q896D1_CLOTE</name>
<dbReference type="Pfam" id="PF07261">
    <property type="entry name" value="DnaB_2"/>
    <property type="match status" value="1"/>
</dbReference>
<evidence type="ECO:0000256" key="1">
    <source>
        <dbReference type="ARBA" id="ARBA00093462"/>
    </source>
</evidence>
<gene>
    <name evidence="3" type="ordered locus">CTC_01077</name>
</gene>
<dbReference type="PANTHER" id="PTHR37293:SF5">
    <property type="entry name" value="DNA REPLICATION PROTEIN"/>
    <property type="match status" value="1"/>
</dbReference>
<evidence type="ECO:0000313" key="4">
    <source>
        <dbReference type="Proteomes" id="UP000001412"/>
    </source>
</evidence>
<dbReference type="EMBL" id="AE015927">
    <property type="protein sequence ID" value="AAO35659.1"/>
    <property type="molecule type" value="Genomic_DNA"/>
</dbReference>
<dbReference type="InterPro" id="IPR053162">
    <property type="entry name" value="DnaD"/>
</dbReference>
<reference evidence="3 4" key="1">
    <citation type="journal article" date="2003" name="Proc. Natl. Acad. Sci. U.S.A.">
        <title>The genome sequence of Clostridium tetani, the causative agent of tetanus disease.</title>
        <authorList>
            <person name="Brueggemann H."/>
            <person name="Baumer S."/>
            <person name="Fricke W.F."/>
            <person name="Wiezer A."/>
            <person name="Liesegang H."/>
            <person name="Decker I."/>
            <person name="Herzberg C."/>
            <person name="Martinez-Arias R."/>
            <person name="Merkl R."/>
            <person name="Henne A."/>
            <person name="Gottschalk G."/>
        </authorList>
    </citation>
    <scope>NUCLEOTIDE SEQUENCE [LARGE SCALE GENOMIC DNA]</scope>
    <source>
        <strain evidence="4">Massachusetts / E88</strain>
    </source>
</reference>
<dbReference type="InterPro" id="IPR034829">
    <property type="entry name" value="DnaD-like_sf"/>
</dbReference>
<sequence>MAEGKEKGWISLYRDIQEHWIWEDAEKLKAWLDLLLLANHQSRKILLGNELIEIKRGSTHASELKLMDRWNWSKKKVRNFLQLLEKDNMIICEKSKKGTTITIINYEVYQGSRNHRETIKEPQGNHKETIKELLGDHKGYTNNNDNNYNNINNDNNSSGSTPNYIEFFNSNFHLINSYEINILNSFVKDGLSEEVILLALKKAVENNVRTIKYVKSILQNWLENNIKTVEGVKAEEERFKRDIEHKKAKGNVERKDNGAKVDSFNGYQQRTYDGSDGGMTFDDLEKKLLGWK</sequence>
<dbReference type="InterPro" id="IPR006343">
    <property type="entry name" value="DnaB/C_C"/>
</dbReference>
<dbReference type="HOGENOM" id="CLU_081822_0_1_9"/>
<comment type="similarity">
    <text evidence="1">Belongs to the DnaB/DnaD family.</text>
</comment>
<feature type="domain" description="DnaB/C C-terminal" evidence="2">
    <location>
        <begin position="165"/>
        <end position="235"/>
    </location>
</feature>
<keyword evidence="4" id="KW-1185">Reference proteome</keyword>
<dbReference type="AlphaFoldDB" id="Q896D1"/>
<protein>
    <submittedName>
        <fullName evidence="3">Phage protein</fullName>
    </submittedName>
</protein>
<dbReference type="SUPFAM" id="SSF158499">
    <property type="entry name" value="DnaD domain-like"/>
    <property type="match status" value="1"/>
</dbReference>
<dbReference type="Gene3D" id="1.10.10.630">
    <property type="entry name" value="DnaD domain-like"/>
    <property type="match status" value="1"/>
</dbReference>
<dbReference type="Proteomes" id="UP000001412">
    <property type="component" value="Chromosome"/>
</dbReference>
<dbReference type="PANTHER" id="PTHR37293">
    <property type="entry name" value="PHAGE REPLICATION PROTEIN-RELATED"/>
    <property type="match status" value="1"/>
</dbReference>
<dbReference type="OrthoDB" id="7365718at2"/>
<dbReference type="KEGG" id="ctc:CTC_01077"/>
<dbReference type="STRING" id="212717.CTC_01077"/>
<dbReference type="NCBIfam" id="TIGR01446">
    <property type="entry name" value="DnaD_dom"/>
    <property type="match status" value="1"/>
</dbReference>
<organism evidence="3 4">
    <name type="scientific">Clostridium tetani (strain Massachusetts / E88)</name>
    <dbReference type="NCBI Taxonomy" id="212717"/>
    <lineage>
        <taxon>Bacteria</taxon>
        <taxon>Bacillati</taxon>
        <taxon>Bacillota</taxon>
        <taxon>Clostridia</taxon>
        <taxon>Eubacteriales</taxon>
        <taxon>Clostridiaceae</taxon>
        <taxon>Clostridium</taxon>
    </lineage>
</organism>
<evidence type="ECO:0000259" key="2">
    <source>
        <dbReference type="Pfam" id="PF07261"/>
    </source>
</evidence>
<accession>Q896D1</accession>
<dbReference type="GeneID" id="24253795"/>